<dbReference type="OrthoDB" id="9767863at2"/>
<feature type="domain" description="Acyltransferase 3" evidence="2">
    <location>
        <begin position="15"/>
        <end position="334"/>
    </location>
</feature>
<dbReference type="GO" id="GO:0009103">
    <property type="term" value="P:lipopolysaccharide biosynthetic process"/>
    <property type="evidence" value="ECO:0007669"/>
    <property type="project" value="TreeGrafter"/>
</dbReference>
<feature type="transmembrane region" description="Helical" evidence="1">
    <location>
        <begin position="349"/>
        <end position="373"/>
    </location>
</feature>
<keyword evidence="5" id="KW-1185">Reference proteome</keyword>
<feature type="transmembrane region" description="Helical" evidence="1">
    <location>
        <begin position="174"/>
        <end position="193"/>
    </location>
</feature>
<name>A0A411MM63_9PSED</name>
<organism evidence="4 5">
    <name type="scientific">Pseudomonas tructae</name>
    <dbReference type="NCBI Taxonomy" id="2518644"/>
    <lineage>
        <taxon>Bacteria</taxon>
        <taxon>Pseudomonadati</taxon>
        <taxon>Pseudomonadota</taxon>
        <taxon>Gammaproteobacteria</taxon>
        <taxon>Pseudomonadales</taxon>
        <taxon>Pseudomonadaceae</taxon>
        <taxon>Pseudomonas</taxon>
    </lineage>
</organism>
<dbReference type="Pfam" id="PF19040">
    <property type="entry name" value="SGNH"/>
    <property type="match status" value="1"/>
</dbReference>
<evidence type="ECO:0000313" key="5">
    <source>
        <dbReference type="Proteomes" id="UP000291130"/>
    </source>
</evidence>
<dbReference type="RefSeq" id="WP_130265748.1">
    <property type="nucleotide sequence ID" value="NZ_CP035952.1"/>
</dbReference>
<accession>A0A411MM63</accession>
<sequence length="666" mass="73533">MSLENSSKARKFRFDINGLRAWAVVSVVLYHFGIPGFNAGFVGVDIFFVISGFLMTSIIIEGLESNKGLSLFGFYLARAKRIVPALAALCVVLMVLGWFFLPAFEYGALGVQVISALGFFSNIKFWRETDYFSDASQDQWLLHTWSLSVEWQFYLLLPLLLWCVWRLKAGRPTALGVVLTLFFASLGLSALLSSSNPAFGFYLLPTRTWEMLAGSLVYFLAHRVSPRPRVRQIIELSGFLLIAVSIVVFDTRSVWPGWLATVPVLGTALIIFAARQDSIWTGTRIAQWLGNCSYSLYLWHWPIVVVLVYADLKGNMAATVAGLGLTLLLGWVSYAWIEKHSRDLLSRIGSFSSASVIAVFTLIIVVPCLLIKLQGGVVGRVPAPIDAVYNEASDKNPRLVECFSVGNKPVPGCTYGGENLGVIVIGDSHAASIMRALEHALPSKDLHVLDWSLNACPTVMGIKSTEDGERCGRFIEQAVKMQETLPAQAPVVILNRSSLYLMGPNEPGRENEVPVTPYYFSVPYAARTPEYQSALSQGVIDTACTLAKSRTVYMLRPIPEMKRSVPKLMGRALMFGKPLELSVSQDEYRERNRIAWDAQDAAAQKCGVKILDPTPYFCQNGLCNGAHGGIPLYYDDDHLSEKGAALLIPMFRTIFESPNASAIVDH</sequence>
<proteinExistence type="predicted"/>
<dbReference type="GO" id="GO:0016020">
    <property type="term" value="C:membrane"/>
    <property type="evidence" value="ECO:0007669"/>
    <property type="project" value="TreeGrafter"/>
</dbReference>
<feature type="transmembrane region" description="Helical" evidence="1">
    <location>
        <begin position="151"/>
        <end position="167"/>
    </location>
</feature>
<keyword evidence="1" id="KW-0472">Membrane</keyword>
<keyword evidence="4" id="KW-0012">Acyltransferase</keyword>
<evidence type="ECO:0000313" key="4">
    <source>
        <dbReference type="EMBL" id="QBF27914.1"/>
    </source>
</evidence>
<evidence type="ECO:0000259" key="3">
    <source>
        <dbReference type="Pfam" id="PF19040"/>
    </source>
</evidence>
<dbReference type="Pfam" id="PF01757">
    <property type="entry name" value="Acyl_transf_3"/>
    <property type="match status" value="1"/>
</dbReference>
<dbReference type="KEGG" id="ptk:EXN22_20325"/>
<reference evidence="4 5" key="1">
    <citation type="submission" date="2019-02" db="EMBL/GenBank/DDBJ databases">
        <title>Complete genome sequence of Pseudomonas sp. SNU WT1 isolated from rainbow trout.</title>
        <authorList>
            <person name="Oh W.T."/>
            <person name="Park S.C."/>
        </authorList>
    </citation>
    <scope>NUCLEOTIDE SEQUENCE [LARGE SCALE GENOMIC DNA]</scope>
    <source>
        <strain evidence="4 5">SNU WT1</strain>
    </source>
</reference>
<dbReference type="PANTHER" id="PTHR23028">
    <property type="entry name" value="ACETYLTRANSFERASE"/>
    <property type="match status" value="1"/>
</dbReference>
<keyword evidence="1" id="KW-0812">Transmembrane</keyword>
<gene>
    <name evidence="4" type="ORF">EXN22_20325</name>
</gene>
<keyword evidence="4" id="KW-0808">Transferase</keyword>
<evidence type="ECO:0000259" key="2">
    <source>
        <dbReference type="Pfam" id="PF01757"/>
    </source>
</evidence>
<dbReference type="Proteomes" id="UP000291130">
    <property type="component" value="Chromosome"/>
</dbReference>
<dbReference type="InterPro" id="IPR002656">
    <property type="entry name" value="Acyl_transf_3_dom"/>
</dbReference>
<feature type="transmembrane region" description="Helical" evidence="1">
    <location>
        <begin position="12"/>
        <end position="33"/>
    </location>
</feature>
<protein>
    <submittedName>
        <fullName evidence="4">Acyltransferase</fullName>
    </submittedName>
</protein>
<dbReference type="EMBL" id="CP035952">
    <property type="protein sequence ID" value="QBF27914.1"/>
    <property type="molecule type" value="Genomic_DNA"/>
</dbReference>
<feature type="transmembrane region" description="Helical" evidence="1">
    <location>
        <begin position="81"/>
        <end position="101"/>
    </location>
</feature>
<dbReference type="GO" id="GO:0016747">
    <property type="term" value="F:acyltransferase activity, transferring groups other than amino-acyl groups"/>
    <property type="evidence" value="ECO:0007669"/>
    <property type="project" value="InterPro"/>
</dbReference>
<dbReference type="PANTHER" id="PTHR23028:SF53">
    <property type="entry name" value="ACYL_TRANSF_3 DOMAIN-CONTAINING PROTEIN"/>
    <property type="match status" value="1"/>
</dbReference>
<feature type="transmembrane region" description="Helical" evidence="1">
    <location>
        <begin position="233"/>
        <end position="249"/>
    </location>
</feature>
<keyword evidence="1" id="KW-1133">Transmembrane helix</keyword>
<feature type="domain" description="SGNH" evidence="3">
    <location>
        <begin position="409"/>
        <end position="652"/>
    </location>
</feature>
<feature type="transmembrane region" description="Helical" evidence="1">
    <location>
        <begin position="255"/>
        <end position="274"/>
    </location>
</feature>
<dbReference type="AlphaFoldDB" id="A0A411MM63"/>
<feature type="transmembrane region" description="Helical" evidence="1">
    <location>
        <begin position="316"/>
        <end position="337"/>
    </location>
</feature>
<evidence type="ECO:0000256" key="1">
    <source>
        <dbReference type="SAM" id="Phobius"/>
    </source>
</evidence>
<dbReference type="InterPro" id="IPR050879">
    <property type="entry name" value="Acyltransferase_3"/>
</dbReference>
<feature type="transmembrane region" description="Helical" evidence="1">
    <location>
        <begin position="294"/>
        <end position="310"/>
    </location>
</feature>
<dbReference type="InterPro" id="IPR043968">
    <property type="entry name" value="SGNH"/>
</dbReference>
<feature type="transmembrane region" description="Helical" evidence="1">
    <location>
        <begin position="199"/>
        <end position="221"/>
    </location>
</feature>